<evidence type="ECO:0000313" key="3">
    <source>
        <dbReference type="Proteomes" id="UP001169458"/>
    </source>
</evidence>
<feature type="region of interest" description="Disordered" evidence="1">
    <location>
        <begin position="99"/>
        <end position="119"/>
    </location>
</feature>
<reference evidence="2 3" key="1">
    <citation type="submission" date="2023-06" db="EMBL/GenBank/DDBJ databases">
        <authorList>
            <person name="Zeman M."/>
            <person name="Kubasova T."/>
            <person name="Jahodarova E."/>
            <person name="Nykrynova M."/>
            <person name="Rychlik I."/>
        </authorList>
    </citation>
    <scope>NUCLEOTIDE SEQUENCE [LARGE SCALE GENOMIC DNA]</scope>
    <source>
        <strain evidence="2 3">109_WCHN</strain>
    </source>
</reference>
<dbReference type="EMBL" id="JAUDEN010000019">
    <property type="protein sequence ID" value="MDM8325731.1"/>
    <property type="molecule type" value="Genomic_DNA"/>
</dbReference>
<feature type="compositionally biased region" description="Acidic residues" evidence="1">
    <location>
        <begin position="156"/>
        <end position="168"/>
    </location>
</feature>
<dbReference type="RefSeq" id="WP_289560448.1">
    <property type="nucleotide sequence ID" value="NZ_JAUDEN010000019.1"/>
</dbReference>
<proteinExistence type="predicted"/>
<protein>
    <submittedName>
        <fullName evidence="2">Uncharacterized protein</fullName>
    </submittedName>
</protein>
<keyword evidence="3" id="KW-1185">Reference proteome</keyword>
<name>A0ABT7VHF4_9BACE</name>
<feature type="compositionally biased region" description="Gly residues" evidence="1">
    <location>
        <begin position="194"/>
        <end position="209"/>
    </location>
</feature>
<dbReference type="Proteomes" id="UP001169458">
    <property type="component" value="Unassembled WGS sequence"/>
</dbReference>
<gene>
    <name evidence="2" type="ORF">QUW60_10935</name>
</gene>
<feature type="compositionally biased region" description="Pro residues" evidence="1">
    <location>
        <begin position="175"/>
        <end position="185"/>
    </location>
</feature>
<reference evidence="3" key="2">
    <citation type="submission" date="2023-07" db="EMBL/GenBank/DDBJ databases">
        <title>Identification and characterization of horizontal gene transfer across gut microbiota members of farm animals based on homology search.</title>
        <authorList>
            <person name="Schwarzerova J."/>
            <person name="Nykrynova M."/>
            <person name="Jureckova K."/>
            <person name="Cejkova D."/>
            <person name="Rychlik I."/>
        </authorList>
    </citation>
    <scope>NUCLEOTIDE SEQUENCE [LARGE SCALE GENOMIC DNA]</scope>
    <source>
        <strain evidence="3">109_WCHN</strain>
    </source>
</reference>
<dbReference type="InterPro" id="IPR024079">
    <property type="entry name" value="MetalloPept_cat_dom_sf"/>
</dbReference>
<evidence type="ECO:0000256" key="1">
    <source>
        <dbReference type="SAM" id="MobiDB-lite"/>
    </source>
</evidence>
<comment type="caution">
    <text evidence="2">The sequence shown here is derived from an EMBL/GenBank/DDBJ whole genome shotgun (WGS) entry which is preliminary data.</text>
</comment>
<evidence type="ECO:0000313" key="2">
    <source>
        <dbReference type="EMBL" id="MDM8325731.1"/>
    </source>
</evidence>
<sequence length="412" mass="46984">MGSYSGVKIYTTLEGRRVRVNRYENGKKVEGIYIDGAVDREDYIFRMLHSEKILGKVWLQRSRPKTPVSRGEDDWVDDFWDDWWNDTFEDDSWYDDSWSDDSNNDSDNPLDTSNDNFVQVGTDGWGDDVYYNSNDDTYYIDIDGDGFVDSAYVNDGYDESDSGDDWSSGDETTTPPDPDPLPDPGDAPTDSGEGELGGGSGEVEQGGDGDNQQSQSPPPVPFNEAEQKKVNSLLSILEKNHGINPSKYTIMKSNNCNVIAKIEKSGIIVLCNEFFNKPELSDIDRLATIWHEMYHFDHKHYGKEHEATPFDKVGMEPVNLIDRVPPAIKAFLEEKANNELGGTGITSDMIESSWQNELLIYKHLSIEYNQNEVETYRAERIEFPDSEVSEYYKNYRDYLEWKSSAILDELKK</sequence>
<dbReference type="Gene3D" id="3.40.390.10">
    <property type="entry name" value="Collagenase (Catalytic Domain)"/>
    <property type="match status" value="1"/>
</dbReference>
<accession>A0ABT7VHF4</accession>
<feature type="region of interest" description="Disordered" evidence="1">
    <location>
        <begin position="151"/>
        <end position="223"/>
    </location>
</feature>
<organism evidence="2 3">
    <name type="scientific">Bacteroides gallinaceum</name>
    <dbReference type="NCBI Taxonomy" id="1462571"/>
    <lineage>
        <taxon>Bacteria</taxon>
        <taxon>Pseudomonadati</taxon>
        <taxon>Bacteroidota</taxon>
        <taxon>Bacteroidia</taxon>
        <taxon>Bacteroidales</taxon>
        <taxon>Bacteroidaceae</taxon>
        <taxon>Bacteroides</taxon>
    </lineage>
</organism>
<feature type="compositionally biased region" description="Low complexity" evidence="1">
    <location>
        <begin position="105"/>
        <end position="116"/>
    </location>
</feature>